<organism evidence="1 2">
    <name type="scientific">Cinchona calisaya</name>
    <dbReference type="NCBI Taxonomy" id="153742"/>
    <lineage>
        <taxon>Eukaryota</taxon>
        <taxon>Viridiplantae</taxon>
        <taxon>Streptophyta</taxon>
        <taxon>Embryophyta</taxon>
        <taxon>Tracheophyta</taxon>
        <taxon>Spermatophyta</taxon>
        <taxon>Magnoliopsida</taxon>
        <taxon>eudicotyledons</taxon>
        <taxon>Gunneridae</taxon>
        <taxon>Pentapetalae</taxon>
        <taxon>asterids</taxon>
        <taxon>lamiids</taxon>
        <taxon>Gentianales</taxon>
        <taxon>Rubiaceae</taxon>
        <taxon>Cinchonoideae</taxon>
        <taxon>Cinchoneae</taxon>
        <taxon>Cinchona</taxon>
    </lineage>
</organism>
<dbReference type="EMBL" id="JBJUIK010000003">
    <property type="protein sequence ID" value="KAL3533436.1"/>
    <property type="molecule type" value="Genomic_DNA"/>
</dbReference>
<reference evidence="1 2" key="1">
    <citation type="submission" date="2024-11" db="EMBL/GenBank/DDBJ databases">
        <title>A near-complete genome assembly of Cinchona calisaya.</title>
        <authorList>
            <person name="Lian D.C."/>
            <person name="Zhao X.W."/>
            <person name="Wei L."/>
        </authorList>
    </citation>
    <scope>NUCLEOTIDE SEQUENCE [LARGE SCALE GENOMIC DNA]</scope>
    <source>
        <tissue evidence="1">Nenye</tissue>
    </source>
</reference>
<dbReference type="AlphaFoldDB" id="A0ABD3AQU0"/>
<evidence type="ECO:0000313" key="1">
    <source>
        <dbReference type="EMBL" id="KAL3533436.1"/>
    </source>
</evidence>
<accession>A0ABD3AQU0</accession>
<proteinExistence type="predicted"/>
<name>A0ABD3AQU0_9GENT</name>
<evidence type="ECO:0000313" key="2">
    <source>
        <dbReference type="Proteomes" id="UP001630127"/>
    </source>
</evidence>
<dbReference type="Proteomes" id="UP001630127">
    <property type="component" value="Unassembled WGS sequence"/>
</dbReference>
<sequence length="130" mass="15092">MQPKAIAYPSSYRNYNIDKRNHSEVHYIAAVDKGELEMYKGSQEQQRGNEKVLAKQSSQNMQVDEEVQRKQQHFGIARKEGLKNKAYYFAKRRSPQQIEGNIKDLIPPVKRNIQVGKEKDSPCKEELTVL</sequence>
<protein>
    <submittedName>
        <fullName evidence="1">Uncharacterized protein</fullName>
    </submittedName>
</protein>
<keyword evidence="2" id="KW-1185">Reference proteome</keyword>
<gene>
    <name evidence="1" type="ORF">ACH5RR_006957</name>
</gene>
<comment type="caution">
    <text evidence="1">The sequence shown here is derived from an EMBL/GenBank/DDBJ whole genome shotgun (WGS) entry which is preliminary data.</text>
</comment>